<dbReference type="PANTHER" id="PTHR43191">
    <property type="entry name" value="RRNA METHYLTRANSFERASE 3"/>
    <property type="match status" value="1"/>
</dbReference>
<dbReference type="AlphaFoldDB" id="W9SGX7"/>
<evidence type="ECO:0000313" key="1">
    <source>
        <dbReference type="EMBL" id="EXC31698.1"/>
    </source>
</evidence>
<dbReference type="SUPFAM" id="SSF55315">
    <property type="entry name" value="L30e-like"/>
    <property type="match status" value="1"/>
</dbReference>
<dbReference type="InterPro" id="IPR051259">
    <property type="entry name" value="rRNA_Methyltransferase"/>
</dbReference>
<dbReference type="PANTHER" id="PTHR43191:SF2">
    <property type="entry name" value="RRNA METHYLTRANSFERASE 3, MITOCHONDRIAL"/>
    <property type="match status" value="1"/>
</dbReference>
<dbReference type="EMBL" id="KE346269">
    <property type="protein sequence ID" value="EXC31698.1"/>
    <property type="molecule type" value="Genomic_DNA"/>
</dbReference>
<reference evidence="2" key="1">
    <citation type="submission" date="2013-01" db="EMBL/GenBank/DDBJ databases">
        <title>Draft Genome Sequence of a Mulberry Tree, Morus notabilis C.K. Schneid.</title>
        <authorList>
            <person name="He N."/>
            <person name="Zhao S."/>
        </authorList>
    </citation>
    <scope>NUCLEOTIDE SEQUENCE</scope>
</reference>
<accession>W9SGX7</accession>
<protein>
    <submittedName>
        <fullName evidence="1">Uncharacterized protein</fullName>
    </submittedName>
</protein>
<dbReference type="Proteomes" id="UP000030645">
    <property type="component" value="Unassembled WGS sequence"/>
</dbReference>
<gene>
    <name evidence="1" type="ORF">L484_008788</name>
</gene>
<sequence>MQCMNTSLVTTTYPSKLRARNSQLSTPGRQPHFQSNSRDKNGELFESVAANISLPSHVKSITSTSNPFVKHCLKLRHSSSYRHAHGSALVVGATPLRAIGLPSIHQQWLTILKKTLNLTQFKLLFCFKFDPILNLTQHKLLS</sequence>
<dbReference type="eggNOG" id="KOG2506">
    <property type="taxonomic scope" value="Eukaryota"/>
</dbReference>
<evidence type="ECO:0000313" key="2">
    <source>
        <dbReference type="Proteomes" id="UP000030645"/>
    </source>
</evidence>
<keyword evidence="2" id="KW-1185">Reference proteome</keyword>
<dbReference type="GO" id="GO:0003723">
    <property type="term" value="F:RNA binding"/>
    <property type="evidence" value="ECO:0007669"/>
    <property type="project" value="TreeGrafter"/>
</dbReference>
<name>W9SGX7_9ROSA</name>
<organism evidence="1 2">
    <name type="scientific">Morus notabilis</name>
    <dbReference type="NCBI Taxonomy" id="981085"/>
    <lineage>
        <taxon>Eukaryota</taxon>
        <taxon>Viridiplantae</taxon>
        <taxon>Streptophyta</taxon>
        <taxon>Embryophyta</taxon>
        <taxon>Tracheophyta</taxon>
        <taxon>Spermatophyta</taxon>
        <taxon>Magnoliopsida</taxon>
        <taxon>eudicotyledons</taxon>
        <taxon>Gunneridae</taxon>
        <taxon>Pentapetalae</taxon>
        <taxon>rosids</taxon>
        <taxon>fabids</taxon>
        <taxon>Rosales</taxon>
        <taxon>Moraceae</taxon>
        <taxon>Moreae</taxon>
        <taxon>Morus</taxon>
    </lineage>
</organism>
<dbReference type="STRING" id="981085.W9SGX7"/>
<dbReference type="InterPro" id="IPR029064">
    <property type="entry name" value="Ribosomal_eL30-like_sf"/>
</dbReference>
<proteinExistence type="predicted"/>